<keyword evidence="2" id="KW-1185">Reference proteome</keyword>
<dbReference type="Proteomes" id="UP000325577">
    <property type="component" value="Linkage Group LG12"/>
</dbReference>
<proteinExistence type="predicted"/>
<evidence type="ECO:0000313" key="2">
    <source>
        <dbReference type="Proteomes" id="UP000325577"/>
    </source>
</evidence>
<sequence>MSDGAPPLLAISTTYKGLPQALQSTVPPVATKASQLTLAPFDVASPSHYESPHIIVAHSSDGAHYSDLCASHGTAKWHGSMVTGKVHCGLQQPSIKGTVFSISPAVEAHSLPSLAAGSIVVELQLQLPSEGPSNLQHSAPLMILIYCLKKPSHFPQFQMSTRSQLRT</sequence>
<evidence type="ECO:0000313" key="1">
    <source>
        <dbReference type="EMBL" id="KAA8542879.1"/>
    </source>
</evidence>
<gene>
    <name evidence="1" type="ORF">F0562_024031</name>
</gene>
<dbReference type="AlphaFoldDB" id="A0A5J5BJC1"/>
<protein>
    <submittedName>
        <fullName evidence="1">Uncharacterized protein</fullName>
    </submittedName>
</protein>
<reference evidence="1 2" key="1">
    <citation type="submission" date="2019-09" db="EMBL/GenBank/DDBJ databases">
        <title>A chromosome-level genome assembly of the Chinese tupelo Nyssa sinensis.</title>
        <authorList>
            <person name="Yang X."/>
            <person name="Kang M."/>
            <person name="Yang Y."/>
            <person name="Xiong H."/>
            <person name="Wang M."/>
            <person name="Zhang Z."/>
            <person name="Wang Z."/>
            <person name="Wu H."/>
            <person name="Ma T."/>
            <person name="Liu J."/>
            <person name="Xi Z."/>
        </authorList>
    </citation>
    <scope>NUCLEOTIDE SEQUENCE [LARGE SCALE GENOMIC DNA]</scope>
    <source>
        <strain evidence="1">J267</strain>
        <tissue evidence="1">Leaf</tissue>
    </source>
</reference>
<dbReference type="EMBL" id="CM018035">
    <property type="protein sequence ID" value="KAA8542879.1"/>
    <property type="molecule type" value="Genomic_DNA"/>
</dbReference>
<name>A0A5J5BJC1_9ASTE</name>
<organism evidence="1 2">
    <name type="scientific">Nyssa sinensis</name>
    <dbReference type="NCBI Taxonomy" id="561372"/>
    <lineage>
        <taxon>Eukaryota</taxon>
        <taxon>Viridiplantae</taxon>
        <taxon>Streptophyta</taxon>
        <taxon>Embryophyta</taxon>
        <taxon>Tracheophyta</taxon>
        <taxon>Spermatophyta</taxon>
        <taxon>Magnoliopsida</taxon>
        <taxon>eudicotyledons</taxon>
        <taxon>Gunneridae</taxon>
        <taxon>Pentapetalae</taxon>
        <taxon>asterids</taxon>
        <taxon>Cornales</taxon>
        <taxon>Nyssaceae</taxon>
        <taxon>Nyssa</taxon>
    </lineage>
</organism>
<accession>A0A5J5BJC1</accession>